<evidence type="ECO:0000256" key="6">
    <source>
        <dbReference type="ARBA" id="ARBA00022679"/>
    </source>
</evidence>
<feature type="transmembrane region" description="Helical" evidence="13">
    <location>
        <begin position="339"/>
        <end position="372"/>
    </location>
</feature>
<dbReference type="GO" id="GO:0000155">
    <property type="term" value="F:phosphorelay sensor kinase activity"/>
    <property type="evidence" value="ECO:0007669"/>
    <property type="project" value="InterPro"/>
</dbReference>
<keyword evidence="6" id="KW-0808">Transferase</keyword>
<evidence type="ECO:0000259" key="14">
    <source>
        <dbReference type="PROSITE" id="PS50109"/>
    </source>
</evidence>
<evidence type="ECO:0000256" key="3">
    <source>
        <dbReference type="ARBA" id="ARBA00006434"/>
    </source>
</evidence>
<dbReference type="InterPro" id="IPR038377">
    <property type="entry name" value="Na/Glc_symporter_sf"/>
</dbReference>
<dbReference type="SUPFAM" id="SSF55874">
    <property type="entry name" value="ATPase domain of HSP90 chaperone/DNA topoisomerase II/histidine kinase"/>
    <property type="match status" value="1"/>
</dbReference>
<feature type="transmembrane region" description="Helical" evidence="13">
    <location>
        <begin position="172"/>
        <end position="189"/>
    </location>
</feature>
<evidence type="ECO:0000256" key="2">
    <source>
        <dbReference type="ARBA" id="ARBA00004141"/>
    </source>
</evidence>
<evidence type="ECO:0000313" key="17">
    <source>
        <dbReference type="Proteomes" id="UP000186406"/>
    </source>
</evidence>
<dbReference type="Gene3D" id="3.30.450.20">
    <property type="entry name" value="PAS domain"/>
    <property type="match status" value="1"/>
</dbReference>
<keyword evidence="17" id="KW-1185">Reference proteome</keyword>
<dbReference type="InterPro" id="IPR036097">
    <property type="entry name" value="HisK_dim/P_sf"/>
</dbReference>
<evidence type="ECO:0000256" key="4">
    <source>
        <dbReference type="ARBA" id="ARBA00012438"/>
    </source>
</evidence>
<dbReference type="InterPro" id="IPR035965">
    <property type="entry name" value="PAS-like_dom_sf"/>
</dbReference>
<feature type="modified residue" description="4-aspartylphosphate" evidence="11">
    <location>
        <position position="1125"/>
    </location>
</feature>
<sequence length="1197" mass="127396">MLQVSIILVVIVGYIGLLFTVASYGDRQAARGHGRAARGTGRSSIYALSLAVYCTSWTFLGSVGLSSTSGLSFLTIYIGPALLFTVGRPLLARVIYLAKLERITSVADFVAARYGKSQVVAAVVTLIAVVGSIPYLALQLKAVSISVETLVAHLGGPEMAAAGAGAARFGDISLLVALAMAAFSILFGTRHADATEHQEGMMLAIAAESVVKLCAFLIVGTYVTFVMFGGAGPLIADLMAHPDIAAVFASPPDGGPWIVQLALSFVAALLLPRQFHVAVTENTGPAELTRAAWLFPLYLLAINLFVVPVAAAGLLTFGGSVDADTFVLALPLSTGANGVALIAFAGALSAATAMVIVESVALSIMISNDLIFPLMLSRRERRFGVSPAAGGTGGSGADMGRRLLLVRRAAIVAVIMLAYGYYRAVGGAAALAQIGLLAFAAVAQIAPAFFGGMVWRRATARGAIAGMVSGFALWTYTLLLPNFVATGLLPESLITDGPLGIWLLRPQALFSFTFDPFIHGVFWSLAVNLAAYIAVSLMRPPELSERLQASQFVPSDLGPVPNLRLWRTAVTVSDLKATIARYLGEARTDAAFEGHERGRGILLQPKAAADAELLRFSERLLASAVGSASSRLVLSSLIRQRDPAAKRAYKLLDDATAAIRHNRDLLQTALEQVHEGIAVFDSELRLSCWNRQFHRLLDIPPEIVEVRTSLRAILHQIAERGDLQSSDPAQRSAEAIIETRLADLLSGAGTTLERRLASVGRIVEIHSSPMPDGGVVLLLADMTDRVLAAEALARANETLERRVRERTAELERLNRELTRAKAAADEANIGKTRFLAAAGHDILQPLNAARLYVSTLVERLRTSEQAPLVEKIEASLESVEEIIGALLDISQLDAGALKPEITAFRLEDIFSTLRVEFEPIARARGLRLVIVPTSLSVRSDRRLVRRLLQNFVSNAIKYTERGGVVVGCRRRHGRVAIEVVDTGIGIPGSKLDEVFKEFRRLDTGQAAGRTVHGLGLGLSIVERIGRMLDLPIRVWSRTGKGSRFAVELPSAPTPAPALPAAPPAALPAASRGLDILCIDNEPDILDGMTSLLTGWGHRVLAVSGLEAAIAEADVRGFVPEVMLVDFHLGEANGIDVIAALRARWGAALGAVLVTADRSADLRARAQALGIAIINKPVKPAPLRAVLARRGRLATAAE</sequence>
<accession>A0A1M7ZDQ3</accession>
<dbReference type="GO" id="GO:0022857">
    <property type="term" value="F:transmembrane transporter activity"/>
    <property type="evidence" value="ECO:0007669"/>
    <property type="project" value="InterPro"/>
</dbReference>
<dbReference type="SMART" id="SM00387">
    <property type="entry name" value="HATPase_c"/>
    <property type="match status" value="1"/>
</dbReference>
<dbReference type="InterPro" id="IPR011006">
    <property type="entry name" value="CheY-like_superfamily"/>
</dbReference>
<feature type="transmembrane region" description="Helical" evidence="13">
    <location>
        <begin position="405"/>
        <end position="422"/>
    </location>
</feature>
<feature type="transmembrane region" description="Helical" evidence="13">
    <location>
        <begin position="462"/>
        <end position="484"/>
    </location>
</feature>
<keyword evidence="5 11" id="KW-0597">Phosphoprotein</keyword>
<evidence type="ECO:0000256" key="12">
    <source>
        <dbReference type="SAM" id="Coils"/>
    </source>
</evidence>
<keyword evidence="7 13" id="KW-0812">Transmembrane</keyword>
<feature type="transmembrane region" description="Helical" evidence="13">
    <location>
        <begin position="77"/>
        <end position="98"/>
    </location>
</feature>
<dbReference type="InterPro" id="IPR003594">
    <property type="entry name" value="HATPase_dom"/>
</dbReference>
<dbReference type="PANTHER" id="PTHR43047:SF9">
    <property type="entry name" value="HISTIDINE KINASE"/>
    <property type="match status" value="1"/>
</dbReference>
<feature type="transmembrane region" description="Helical" evidence="13">
    <location>
        <begin position="428"/>
        <end position="450"/>
    </location>
</feature>
<keyword evidence="9 13" id="KW-1133">Transmembrane helix</keyword>
<dbReference type="Pfam" id="PF00072">
    <property type="entry name" value="Response_reg"/>
    <property type="match status" value="1"/>
</dbReference>
<dbReference type="SUPFAM" id="SSF47384">
    <property type="entry name" value="Homodimeric domain of signal transducing histidine kinase"/>
    <property type="match status" value="1"/>
</dbReference>
<organism evidence="16 17">
    <name type="scientific">Pseudoxanthobacter soli DSM 19599</name>
    <dbReference type="NCBI Taxonomy" id="1123029"/>
    <lineage>
        <taxon>Bacteria</taxon>
        <taxon>Pseudomonadati</taxon>
        <taxon>Pseudomonadota</taxon>
        <taxon>Alphaproteobacteria</taxon>
        <taxon>Hyphomicrobiales</taxon>
        <taxon>Segnochrobactraceae</taxon>
        <taxon>Pseudoxanthobacter</taxon>
    </lineage>
</organism>
<dbReference type="Pfam" id="PF00512">
    <property type="entry name" value="HisKA"/>
    <property type="match status" value="1"/>
</dbReference>
<feature type="transmembrane region" description="Helical" evidence="13">
    <location>
        <begin position="119"/>
        <end position="138"/>
    </location>
</feature>
<dbReference type="EMBL" id="FRXO01000002">
    <property type="protein sequence ID" value="SHO63020.1"/>
    <property type="molecule type" value="Genomic_DNA"/>
</dbReference>
<feature type="transmembrane region" description="Helical" evidence="13">
    <location>
        <begin position="293"/>
        <end position="319"/>
    </location>
</feature>
<dbReference type="EC" id="2.7.13.3" evidence="4"/>
<dbReference type="SUPFAM" id="SSF52172">
    <property type="entry name" value="CheY-like"/>
    <property type="match status" value="1"/>
</dbReference>
<feature type="transmembrane region" description="Helical" evidence="13">
    <location>
        <begin position="210"/>
        <end position="235"/>
    </location>
</feature>
<keyword evidence="10 13" id="KW-0472">Membrane</keyword>
<dbReference type="CDD" id="cd10322">
    <property type="entry name" value="SLC5sbd"/>
    <property type="match status" value="1"/>
</dbReference>
<comment type="catalytic activity">
    <reaction evidence="1">
        <text>ATP + protein L-histidine = ADP + protein N-phospho-L-histidine.</text>
        <dbReference type="EC" id="2.7.13.3"/>
    </reaction>
</comment>
<evidence type="ECO:0000256" key="13">
    <source>
        <dbReference type="SAM" id="Phobius"/>
    </source>
</evidence>
<evidence type="ECO:0000256" key="1">
    <source>
        <dbReference type="ARBA" id="ARBA00000085"/>
    </source>
</evidence>
<gene>
    <name evidence="16" type="ORF">SAMN02745172_01243</name>
</gene>
<reference evidence="16 17" key="1">
    <citation type="submission" date="2016-12" db="EMBL/GenBank/DDBJ databases">
        <authorList>
            <person name="Song W.-J."/>
            <person name="Kurnit D.M."/>
        </authorList>
    </citation>
    <scope>NUCLEOTIDE SEQUENCE [LARGE SCALE GENOMIC DNA]</scope>
    <source>
        <strain evidence="16 17">DSM 19599</strain>
    </source>
</reference>
<dbReference type="AlphaFoldDB" id="A0A1M7ZDQ3"/>
<dbReference type="Gene3D" id="3.40.50.2300">
    <property type="match status" value="1"/>
</dbReference>
<dbReference type="OrthoDB" id="9764438at2"/>
<dbReference type="InterPro" id="IPR001734">
    <property type="entry name" value="Na/solute_symporter"/>
</dbReference>
<evidence type="ECO:0000256" key="8">
    <source>
        <dbReference type="ARBA" id="ARBA00022777"/>
    </source>
</evidence>
<dbReference type="NCBIfam" id="NF041832">
    <property type="entry name" value="near_NosP_CTERM"/>
    <property type="match status" value="1"/>
</dbReference>
<feature type="transmembrane region" description="Helical" evidence="13">
    <location>
        <begin position="255"/>
        <end position="272"/>
    </location>
</feature>
<dbReference type="SUPFAM" id="SSF55785">
    <property type="entry name" value="PYP-like sensor domain (PAS domain)"/>
    <property type="match status" value="1"/>
</dbReference>
<dbReference type="PROSITE" id="PS50109">
    <property type="entry name" value="HIS_KIN"/>
    <property type="match status" value="1"/>
</dbReference>
<dbReference type="CDD" id="cd00082">
    <property type="entry name" value="HisKA"/>
    <property type="match status" value="1"/>
</dbReference>
<evidence type="ECO:0000256" key="5">
    <source>
        <dbReference type="ARBA" id="ARBA00022553"/>
    </source>
</evidence>
<evidence type="ECO:0000256" key="11">
    <source>
        <dbReference type="PROSITE-ProRule" id="PRU00169"/>
    </source>
</evidence>
<dbReference type="Gene3D" id="3.30.565.10">
    <property type="entry name" value="Histidine kinase-like ATPase, C-terminal domain"/>
    <property type="match status" value="1"/>
</dbReference>
<dbReference type="GO" id="GO:0005886">
    <property type="term" value="C:plasma membrane"/>
    <property type="evidence" value="ECO:0007669"/>
    <property type="project" value="TreeGrafter"/>
</dbReference>
<dbReference type="PRINTS" id="PR00344">
    <property type="entry name" value="BCTRLSENSOR"/>
</dbReference>
<protein>
    <recommendedName>
        <fullName evidence="4">histidine kinase</fullName>
        <ecNumber evidence="4">2.7.13.3</ecNumber>
    </recommendedName>
</protein>
<keyword evidence="8" id="KW-0418">Kinase</keyword>
<dbReference type="Pfam" id="PF02518">
    <property type="entry name" value="HATPase_c"/>
    <property type="match status" value="1"/>
</dbReference>
<dbReference type="Proteomes" id="UP000186406">
    <property type="component" value="Unassembled WGS sequence"/>
</dbReference>
<dbReference type="PROSITE" id="PS50110">
    <property type="entry name" value="RESPONSE_REGULATORY"/>
    <property type="match status" value="1"/>
</dbReference>
<evidence type="ECO:0000256" key="9">
    <source>
        <dbReference type="ARBA" id="ARBA00022989"/>
    </source>
</evidence>
<dbReference type="STRING" id="1123029.SAMN02745172_01243"/>
<evidence type="ECO:0000313" key="16">
    <source>
        <dbReference type="EMBL" id="SHO63020.1"/>
    </source>
</evidence>
<dbReference type="RefSeq" id="WP_073626626.1">
    <property type="nucleotide sequence ID" value="NZ_FRXO01000002.1"/>
</dbReference>
<dbReference type="InterPro" id="IPR004358">
    <property type="entry name" value="Sig_transdc_His_kin-like_C"/>
</dbReference>
<name>A0A1M7ZDQ3_9HYPH</name>
<dbReference type="Gene3D" id="1.20.1730.10">
    <property type="entry name" value="Sodium/glucose cotransporter"/>
    <property type="match status" value="1"/>
</dbReference>
<dbReference type="InterPro" id="IPR001789">
    <property type="entry name" value="Sig_transdc_resp-reg_receiver"/>
</dbReference>
<keyword evidence="12" id="KW-0175">Coiled coil</keyword>
<dbReference type="InterPro" id="IPR003661">
    <property type="entry name" value="HisK_dim/P_dom"/>
</dbReference>
<dbReference type="InterPro" id="IPR005467">
    <property type="entry name" value="His_kinase_dom"/>
</dbReference>
<dbReference type="Gene3D" id="1.10.287.130">
    <property type="match status" value="1"/>
</dbReference>
<dbReference type="PROSITE" id="PS50283">
    <property type="entry name" value="NA_SOLUT_SYMP_3"/>
    <property type="match status" value="1"/>
</dbReference>
<dbReference type="InterPro" id="IPR036890">
    <property type="entry name" value="HATPase_C_sf"/>
</dbReference>
<comment type="similarity">
    <text evidence="3">Belongs to the sodium:solute symporter (SSF) (TC 2.A.21) family.</text>
</comment>
<dbReference type="FunFam" id="3.30.565.10:FF:000049">
    <property type="entry name" value="Two-component sensor histidine kinase"/>
    <property type="match status" value="1"/>
</dbReference>
<evidence type="ECO:0000256" key="10">
    <source>
        <dbReference type="ARBA" id="ARBA00023136"/>
    </source>
</evidence>
<evidence type="ECO:0000259" key="15">
    <source>
        <dbReference type="PROSITE" id="PS50110"/>
    </source>
</evidence>
<evidence type="ECO:0000256" key="7">
    <source>
        <dbReference type="ARBA" id="ARBA00022692"/>
    </source>
</evidence>
<dbReference type="CDD" id="cd00156">
    <property type="entry name" value="REC"/>
    <property type="match status" value="1"/>
</dbReference>
<dbReference type="PANTHER" id="PTHR43047">
    <property type="entry name" value="TWO-COMPONENT HISTIDINE PROTEIN KINASE"/>
    <property type="match status" value="1"/>
</dbReference>
<dbReference type="GO" id="GO:0009927">
    <property type="term" value="F:histidine phosphotransfer kinase activity"/>
    <property type="evidence" value="ECO:0007669"/>
    <property type="project" value="TreeGrafter"/>
</dbReference>
<dbReference type="FunFam" id="1.10.287.130:FF:000063">
    <property type="entry name" value="Hybrid sensor histidine kinase/response regulator"/>
    <property type="match status" value="1"/>
</dbReference>
<dbReference type="SMART" id="SM00448">
    <property type="entry name" value="REC"/>
    <property type="match status" value="1"/>
</dbReference>
<proteinExistence type="inferred from homology"/>
<feature type="domain" description="Histidine kinase" evidence="14">
    <location>
        <begin position="837"/>
        <end position="1052"/>
    </location>
</feature>
<dbReference type="SMART" id="SM00388">
    <property type="entry name" value="HisKA"/>
    <property type="match status" value="1"/>
</dbReference>
<feature type="transmembrane region" description="Helical" evidence="13">
    <location>
        <begin position="6"/>
        <end position="24"/>
    </location>
</feature>
<feature type="transmembrane region" description="Helical" evidence="13">
    <location>
        <begin position="45"/>
        <end position="65"/>
    </location>
</feature>
<feature type="coiled-coil region" evidence="12">
    <location>
        <begin position="789"/>
        <end position="830"/>
    </location>
</feature>
<comment type="subcellular location">
    <subcellularLocation>
        <location evidence="2">Membrane</location>
        <topology evidence="2">Multi-pass membrane protein</topology>
    </subcellularLocation>
</comment>
<feature type="domain" description="Response regulatory" evidence="15">
    <location>
        <begin position="1074"/>
        <end position="1190"/>
    </location>
</feature>
<dbReference type="Pfam" id="PF12860">
    <property type="entry name" value="PAS_7"/>
    <property type="match status" value="1"/>
</dbReference>